<evidence type="ECO:0000313" key="5">
    <source>
        <dbReference type="EMBL" id="PWR71969.1"/>
    </source>
</evidence>
<dbReference type="SUPFAM" id="SSF55620">
    <property type="entry name" value="Tetrahydrobiopterin biosynthesis enzymes-like"/>
    <property type="match status" value="1"/>
</dbReference>
<dbReference type="GO" id="GO:0016829">
    <property type="term" value="F:lyase activity"/>
    <property type="evidence" value="ECO:0007669"/>
    <property type="project" value="UniProtKB-KW"/>
</dbReference>
<dbReference type="Proteomes" id="UP000245657">
    <property type="component" value="Unassembled WGS sequence"/>
</dbReference>
<gene>
    <name evidence="5" type="ORF">DK846_08205</name>
</gene>
<name>A0A2V2MX49_9EURY</name>
<dbReference type="RefSeq" id="WP_109968459.1">
    <property type="nucleotide sequence ID" value="NZ_CP176093.1"/>
</dbReference>
<evidence type="ECO:0000256" key="4">
    <source>
        <dbReference type="ARBA" id="ARBA00023239"/>
    </source>
</evidence>
<sequence length="137" mass="16121">MQIRLYKEVSFDASHRLLHYRGKCHNLHGHRWKVEIWITGRTDDQTNILVDYNEIKQAVNKYDHQIILNQDDPMVPRIEEFHPVIKTPGDPTSELLAELIRDSIESAYAPSGRDIRVETIRVWESPSCYAELTHEDR</sequence>
<reference evidence="5 6" key="1">
    <citation type="submission" date="2018-05" db="EMBL/GenBank/DDBJ databases">
        <title>Draft genome of Methanospirillum lacunae Ki8-1.</title>
        <authorList>
            <person name="Dueholm M.S."/>
            <person name="Nielsen P.H."/>
            <person name="Bakmann L.F."/>
            <person name="Otzen D.E."/>
        </authorList>
    </citation>
    <scope>NUCLEOTIDE SEQUENCE [LARGE SCALE GENOMIC DNA]</scope>
    <source>
        <strain evidence="5 6">Ki8-1</strain>
    </source>
</reference>
<dbReference type="OrthoDB" id="6529at2157"/>
<dbReference type="GeneID" id="97548174"/>
<dbReference type="EMBL" id="QGMY01000007">
    <property type="protein sequence ID" value="PWR71969.1"/>
    <property type="molecule type" value="Genomic_DNA"/>
</dbReference>
<evidence type="ECO:0000256" key="2">
    <source>
        <dbReference type="ARBA" id="ARBA00022723"/>
    </source>
</evidence>
<dbReference type="AlphaFoldDB" id="A0A2V2MX49"/>
<dbReference type="PANTHER" id="PTHR12589:SF7">
    <property type="entry name" value="6-PYRUVOYL TETRAHYDROBIOPTERIN SYNTHASE"/>
    <property type="match status" value="1"/>
</dbReference>
<keyword evidence="3" id="KW-0862">Zinc</keyword>
<comment type="caution">
    <text evidence="5">The sequence shown here is derived from an EMBL/GenBank/DDBJ whole genome shotgun (WGS) entry which is preliminary data.</text>
</comment>
<accession>A0A2V2MX49</accession>
<dbReference type="Pfam" id="PF01242">
    <property type="entry name" value="PTPS"/>
    <property type="match status" value="1"/>
</dbReference>
<organism evidence="5 6">
    <name type="scientific">Methanospirillum lacunae</name>
    <dbReference type="NCBI Taxonomy" id="668570"/>
    <lineage>
        <taxon>Archaea</taxon>
        <taxon>Methanobacteriati</taxon>
        <taxon>Methanobacteriota</taxon>
        <taxon>Stenosarchaea group</taxon>
        <taxon>Methanomicrobia</taxon>
        <taxon>Methanomicrobiales</taxon>
        <taxon>Methanospirillaceae</taxon>
        <taxon>Methanospirillum</taxon>
    </lineage>
</organism>
<dbReference type="PANTHER" id="PTHR12589">
    <property type="entry name" value="PYRUVOYL TETRAHYDROBIOPTERIN SYNTHASE"/>
    <property type="match status" value="1"/>
</dbReference>
<keyword evidence="2" id="KW-0479">Metal-binding</keyword>
<evidence type="ECO:0000256" key="3">
    <source>
        <dbReference type="ARBA" id="ARBA00022833"/>
    </source>
</evidence>
<dbReference type="GO" id="GO:0046872">
    <property type="term" value="F:metal ion binding"/>
    <property type="evidence" value="ECO:0007669"/>
    <property type="project" value="UniProtKB-KW"/>
</dbReference>
<evidence type="ECO:0000256" key="1">
    <source>
        <dbReference type="ARBA" id="ARBA00001947"/>
    </source>
</evidence>
<comment type="cofactor">
    <cofactor evidence="1">
        <name>Zn(2+)</name>
        <dbReference type="ChEBI" id="CHEBI:29105"/>
    </cofactor>
</comment>
<keyword evidence="6" id="KW-1185">Reference proteome</keyword>
<evidence type="ECO:0000313" key="6">
    <source>
        <dbReference type="Proteomes" id="UP000245657"/>
    </source>
</evidence>
<dbReference type="InterPro" id="IPR007115">
    <property type="entry name" value="6-PTP_synth/QueD"/>
</dbReference>
<proteinExistence type="predicted"/>
<protein>
    <submittedName>
        <fullName evidence="5">6-carboxytetrahydropterin synthase</fullName>
    </submittedName>
</protein>
<dbReference type="Gene3D" id="3.30.479.10">
    <property type="entry name" value="6-pyruvoyl tetrahydropterin synthase/QueD"/>
    <property type="match status" value="1"/>
</dbReference>
<dbReference type="InterPro" id="IPR038418">
    <property type="entry name" value="6-PTP_synth/QueD_sf"/>
</dbReference>
<keyword evidence="4" id="KW-0456">Lyase</keyword>